<evidence type="ECO:0000313" key="1">
    <source>
        <dbReference type="EMBL" id="SFU99545.1"/>
    </source>
</evidence>
<organism evidence="1 2">
    <name type="scientific">Pseudoduganella namucuonensis</name>
    <dbReference type="NCBI Taxonomy" id="1035707"/>
    <lineage>
        <taxon>Bacteria</taxon>
        <taxon>Pseudomonadati</taxon>
        <taxon>Pseudomonadota</taxon>
        <taxon>Betaproteobacteria</taxon>
        <taxon>Burkholderiales</taxon>
        <taxon>Oxalobacteraceae</taxon>
        <taxon>Telluria group</taxon>
        <taxon>Pseudoduganella</taxon>
    </lineage>
</organism>
<dbReference type="EMBL" id="FPBO01000018">
    <property type="protein sequence ID" value="SFU99545.1"/>
    <property type="molecule type" value="Genomic_DNA"/>
</dbReference>
<dbReference type="AlphaFoldDB" id="A0A1I7KQ37"/>
<proteinExistence type="predicted"/>
<gene>
    <name evidence="1" type="ORF">SAMN05216552_1018124</name>
</gene>
<reference evidence="2" key="1">
    <citation type="submission" date="2016-10" db="EMBL/GenBank/DDBJ databases">
        <authorList>
            <person name="Varghese N."/>
            <person name="Submissions S."/>
        </authorList>
    </citation>
    <scope>NUCLEOTIDE SEQUENCE [LARGE SCALE GENOMIC DNA]</scope>
    <source>
        <strain evidence="2">CGMCC 1.11014</strain>
    </source>
</reference>
<accession>A0A1I7KQ37</accession>
<protein>
    <submittedName>
        <fullName evidence="1">Uncharacterized protein</fullName>
    </submittedName>
</protein>
<dbReference type="STRING" id="1035707.SAMN05216552_1018124"/>
<keyword evidence="2" id="KW-1185">Reference proteome</keyword>
<evidence type="ECO:0000313" key="2">
    <source>
        <dbReference type="Proteomes" id="UP000199391"/>
    </source>
</evidence>
<dbReference type="RefSeq" id="WP_093557177.1">
    <property type="nucleotide sequence ID" value="NZ_FPBO01000018.1"/>
</dbReference>
<dbReference type="Proteomes" id="UP000199391">
    <property type="component" value="Unassembled WGS sequence"/>
</dbReference>
<sequence>MIDADRDLGDFCPTEARYIVPDVYHPSHAPAELPAPAPKTEAGLRALAALRASVCVERREAERRAAAPAASWSALPELYRRMLVRAAGLPPEVVTAANRDLTERDKVMLRSAVSDMRAWLATLVTL</sequence>
<name>A0A1I7KQ37_9BURK</name>